<feature type="domain" description="TY-Chap N-terminal" evidence="2">
    <location>
        <begin position="9"/>
        <end position="128"/>
    </location>
</feature>
<evidence type="ECO:0000259" key="2">
    <source>
        <dbReference type="Pfam" id="PF22552"/>
    </source>
</evidence>
<evidence type="ECO:0000313" key="3">
    <source>
        <dbReference type="EMBL" id="SMC56767.1"/>
    </source>
</evidence>
<dbReference type="RefSeq" id="WP_143445485.1">
    <property type="nucleotide sequence ID" value="NZ_FWXN01000005.1"/>
</dbReference>
<proteinExistence type="predicted"/>
<dbReference type="OrthoDB" id="4772408at2"/>
<dbReference type="InterPro" id="IPR054344">
    <property type="entry name" value="TY-Chap_N"/>
</dbReference>
<dbReference type="Pfam" id="PF22551">
    <property type="entry name" value="TY-Chap1"/>
    <property type="match status" value="1"/>
</dbReference>
<name>A0A1W2A7Y7_9MICO</name>
<feature type="domain" description="TY-Chap central" evidence="1">
    <location>
        <begin position="160"/>
        <end position="278"/>
    </location>
</feature>
<evidence type="ECO:0000259" key="1">
    <source>
        <dbReference type="Pfam" id="PF22551"/>
    </source>
</evidence>
<evidence type="ECO:0000313" key="4">
    <source>
        <dbReference type="Proteomes" id="UP000192634"/>
    </source>
</evidence>
<dbReference type="AlphaFoldDB" id="A0A1W2A7Y7"/>
<protein>
    <submittedName>
        <fullName evidence="3">Uncharacterized protein</fullName>
    </submittedName>
</protein>
<dbReference type="Proteomes" id="UP000192634">
    <property type="component" value="Unassembled WGS sequence"/>
</dbReference>
<dbReference type="EMBL" id="FWXN01000005">
    <property type="protein sequence ID" value="SMC56767.1"/>
    <property type="molecule type" value="Genomic_DNA"/>
</dbReference>
<dbReference type="Pfam" id="PF22552">
    <property type="entry name" value="TY-Chap3"/>
    <property type="match status" value="1"/>
</dbReference>
<reference evidence="3 4" key="1">
    <citation type="submission" date="2017-04" db="EMBL/GenBank/DDBJ databases">
        <authorList>
            <person name="Afonso C.L."/>
            <person name="Miller P.J."/>
            <person name="Scott M.A."/>
            <person name="Spackman E."/>
            <person name="Goraichik I."/>
            <person name="Dimitrov K.M."/>
            <person name="Suarez D.L."/>
            <person name="Swayne D.E."/>
        </authorList>
    </citation>
    <scope>NUCLEOTIDE SEQUENCE [LARGE SCALE GENOMIC DNA]</scope>
    <source>
        <strain evidence="3 4">CGMCC 1.12511</strain>
    </source>
</reference>
<sequence length="289" mass="32575">MFDQRVEAAWRDFHERLVAVIERFGEGEIFRISLDRTSAHEVGDAPFVELNVVLPQVLVEVASNMTLARTWRMSRAQQARVRRLGMVCPTRQEPTYGKYYDISRPDEAAAAVITALREGFGVVDPALLTSPSAVLTPPTREPWETSPLLADGARPTSRAEVNALVAIALGPLVGEVNTTDDGDAIVHFYDTSILVRPSSRAPRIRMCCTLPHHERDLDEATRIAQRLNECTHALKFVVLDDEDFLVMVDMLVSPFVPEHLREHLEHLFSIIDGWEDEFLPQARDRQETP</sequence>
<accession>A0A1W2A7Y7</accession>
<organism evidence="3 4">
    <name type="scientific">Janibacter indicus</name>
    <dbReference type="NCBI Taxonomy" id="857417"/>
    <lineage>
        <taxon>Bacteria</taxon>
        <taxon>Bacillati</taxon>
        <taxon>Actinomycetota</taxon>
        <taxon>Actinomycetes</taxon>
        <taxon>Micrococcales</taxon>
        <taxon>Intrasporangiaceae</taxon>
        <taxon>Janibacter</taxon>
    </lineage>
</organism>
<dbReference type="InterPro" id="IPR054343">
    <property type="entry name" value="TY-Chap_M"/>
</dbReference>
<gene>
    <name evidence="3" type="ORF">SAMN06296429_105139</name>
</gene>